<sequence>MNFFDKPIEQLTAEDVSWLISAEIAESQSIEYKRELAGERNTPDSWELGSGKINRPAITAIVKELVAFANAQGGTVILGIAESEEKPPRASLVSPIRDVIELAERLKRTCRDNIEPSVFGLEVVGIPTENTGSGVVVLKIPESPYGPHRSRCDKECYIRRNDDSMPMTMDEIQRRTLELSQRFDRIEKWFDDQRPTDVSTGWCIRAVARPTGPFLIPQIHRNKLAKPRLERIHAYHGDQSYPCEMWAEGLNWKPIVRGTSIKEQHHNGSVTSIVLLEDGSILFDWRLAGPTPDNRKGLAMNWPVAIFGNLLLAIERLRMTAKQTVEYAADVHITLAERLQRIPYWGKDYGQPSGFFEAGNARLGRYPISESNTYGDLTKIFETDLHNLAGMDSNDGISFNFTELMENIKKDFM</sequence>
<evidence type="ECO:0000313" key="3">
    <source>
        <dbReference type="Proteomes" id="UP000198795"/>
    </source>
</evidence>
<organism evidence="2 3">
    <name type="scientific">Filomicrobium insigne</name>
    <dbReference type="NCBI Taxonomy" id="418854"/>
    <lineage>
        <taxon>Bacteria</taxon>
        <taxon>Pseudomonadati</taxon>
        <taxon>Pseudomonadota</taxon>
        <taxon>Alphaproteobacteria</taxon>
        <taxon>Hyphomicrobiales</taxon>
        <taxon>Hyphomicrobiaceae</taxon>
        <taxon>Filomicrobium</taxon>
    </lineage>
</organism>
<dbReference type="RefSeq" id="WP_090228275.1">
    <property type="nucleotide sequence ID" value="NZ_FNJC01000002.1"/>
</dbReference>
<dbReference type="EMBL" id="FNJC01000002">
    <property type="protein sequence ID" value="SDO89264.1"/>
    <property type="molecule type" value="Genomic_DNA"/>
</dbReference>
<protein>
    <submittedName>
        <fullName evidence="2">DNA-binding domain-containing protein</fullName>
    </submittedName>
</protein>
<dbReference type="Gene3D" id="3.30.950.30">
    <property type="entry name" value="Schlafen, AAA domain"/>
    <property type="match status" value="1"/>
</dbReference>
<dbReference type="InterPro" id="IPR038461">
    <property type="entry name" value="Schlafen_AlbA_2_dom_sf"/>
</dbReference>
<dbReference type="Pfam" id="PF04326">
    <property type="entry name" value="SLFN_AlbA_2"/>
    <property type="match status" value="1"/>
</dbReference>
<comment type="caution">
    <text evidence="2">The sequence shown here is derived from an EMBL/GenBank/DDBJ whole genome shotgun (WGS) entry which is preliminary data.</text>
</comment>
<dbReference type="InterPro" id="IPR007421">
    <property type="entry name" value="Schlafen_AlbA_2_dom"/>
</dbReference>
<gene>
    <name evidence="2" type="ORF">SAMN04488061_1937</name>
</gene>
<dbReference type="GO" id="GO:0003677">
    <property type="term" value="F:DNA binding"/>
    <property type="evidence" value="ECO:0007669"/>
    <property type="project" value="UniProtKB-KW"/>
</dbReference>
<feature type="domain" description="Schlafen AlbA-2" evidence="1">
    <location>
        <begin position="26"/>
        <end position="167"/>
    </location>
</feature>
<keyword evidence="3" id="KW-1185">Reference proteome</keyword>
<evidence type="ECO:0000259" key="1">
    <source>
        <dbReference type="Pfam" id="PF04326"/>
    </source>
</evidence>
<evidence type="ECO:0000313" key="2">
    <source>
        <dbReference type="EMBL" id="SDO89264.1"/>
    </source>
</evidence>
<proteinExistence type="predicted"/>
<reference evidence="2 3" key="1">
    <citation type="submission" date="2016-10" db="EMBL/GenBank/DDBJ databases">
        <authorList>
            <person name="Varghese N."/>
            <person name="Submissions S."/>
        </authorList>
    </citation>
    <scope>NUCLEOTIDE SEQUENCE [LARGE SCALE GENOMIC DNA]</scope>
    <source>
        <strain evidence="2 3">CGMCC 1.6497</strain>
    </source>
</reference>
<dbReference type="PANTHER" id="PTHR30595:SF6">
    <property type="entry name" value="SCHLAFEN ALBA-2 DOMAIN-CONTAINING PROTEIN"/>
    <property type="match status" value="1"/>
</dbReference>
<dbReference type="PANTHER" id="PTHR30595">
    <property type="entry name" value="GLPR-RELATED TRANSCRIPTIONAL REPRESSOR"/>
    <property type="match status" value="1"/>
</dbReference>
<keyword evidence="2" id="KW-0238">DNA-binding</keyword>
<dbReference type="Proteomes" id="UP000198795">
    <property type="component" value="Unassembled WGS sequence"/>
</dbReference>
<accession>A0A1H0N964</accession>
<name>A0A1H0N964_9HYPH</name>